<evidence type="ECO:0000313" key="1">
    <source>
        <dbReference type="EMBL" id="KZV14498.1"/>
    </source>
</evidence>
<dbReference type="EMBL" id="KV020471">
    <property type="protein sequence ID" value="KZV14498.1"/>
    <property type="molecule type" value="Genomic_DNA"/>
</dbReference>
<reference evidence="1 2" key="1">
    <citation type="journal article" date="2015" name="Proc. Natl. Acad. Sci. U.S.A.">
        <title>The resurrection genome of Boea hygrometrica: A blueprint for survival of dehydration.</title>
        <authorList>
            <person name="Xiao L."/>
            <person name="Yang G."/>
            <person name="Zhang L."/>
            <person name="Yang X."/>
            <person name="Zhao S."/>
            <person name="Ji Z."/>
            <person name="Zhou Q."/>
            <person name="Hu M."/>
            <person name="Wang Y."/>
            <person name="Chen M."/>
            <person name="Xu Y."/>
            <person name="Jin H."/>
            <person name="Xiao X."/>
            <person name="Hu G."/>
            <person name="Bao F."/>
            <person name="Hu Y."/>
            <person name="Wan P."/>
            <person name="Li L."/>
            <person name="Deng X."/>
            <person name="Kuang T."/>
            <person name="Xiang C."/>
            <person name="Zhu J.K."/>
            <person name="Oliver M.J."/>
            <person name="He Y."/>
        </authorList>
    </citation>
    <scope>NUCLEOTIDE SEQUENCE [LARGE SCALE GENOMIC DNA]</scope>
    <source>
        <strain evidence="2">cv. XS01</strain>
    </source>
</reference>
<accession>A0A2Z6ZYU8</accession>
<organism evidence="1 2">
    <name type="scientific">Dorcoceras hygrometricum</name>
    <dbReference type="NCBI Taxonomy" id="472368"/>
    <lineage>
        <taxon>Eukaryota</taxon>
        <taxon>Viridiplantae</taxon>
        <taxon>Streptophyta</taxon>
        <taxon>Embryophyta</taxon>
        <taxon>Tracheophyta</taxon>
        <taxon>Spermatophyta</taxon>
        <taxon>Magnoliopsida</taxon>
        <taxon>eudicotyledons</taxon>
        <taxon>Gunneridae</taxon>
        <taxon>Pentapetalae</taxon>
        <taxon>asterids</taxon>
        <taxon>lamiids</taxon>
        <taxon>Lamiales</taxon>
        <taxon>Gesneriaceae</taxon>
        <taxon>Didymocarpoideae</taxon>
        <taxon>Trichosporeae</taxon>
        <taxon>Loxocarpinae</taxon>
        <taxon>Dorcoceras</taxon>
    </lineage>
</organism>
<dbReference type="Proteomes" id="UP000250235">
    <property type="component" value="Unassembled WGS sequence"/>
</dbReference>
<dbReference type="OrthoDB" id="1751168at2759"/>
<sequence length="226" mass="24889">MAISFFVNAMQVDFASVLAMEHSGMVRMFKSLEYTGLKGFLEASGSVYEGAVLEFFANAKVIFGMIISFVANRKLALTKEVFAESFGLPTEGITRFLDIPKQNVVEMWRRFSGSDVPFRAPSKKKEMKVVFRLLHEKVAKALCAKAGSFDVVTSEQLDLMLAITAGLKVNSAQVLFQVLLSMVSNPNRQSQGFAVQISVLLQNLVQSDLGATVKLHPQKVLTNKSV</sequence>
<proteinExistence type="predicted"/>
<evidence type="ECO:0008006" key="3">
    <source>
        <dbReference type="Google" id="ProtNLM"/>
    </source>
</evidence>
<gene>
    <name evidence="1" type="ORF">F511_42799</name>
</gene>
<dbReference type="AlphaFoldDB" id="A0A2Z6ZYU8"/>
<protein>
    <recommendedName>
        <fullName evidence="3">Dystroglycan-like</fullName>
    </recommendedName>
</protein>
<keyword evidence="2" id="KW-1185">Reference proteome</keyword>
<name>A0A2Z6ZYU8_9LAMI</name>
<evidence type="ECO:0000313" key="2">
    <source>
        <dbReference type="Proteomes" id="UP000250235"/>
    </source>
</evidence>